<feature type="binding site" evidence="7">
    <location>
        <position position="215"/>
    </location>
    <ligand>
        <name>Zn(2+)</name>
        <dbReference type="ChEBI" id="CHEBI:29105"/>
    </ligand>
</feature>
<dbReference type="GO" id="GO:0006046">
    <property type="term" value="P:N-acetylglucosamine catabolic process"/>
    <property type="evidence" value="ECO:0007669"/>
    <property type="project" value="TreeGrafter"/>
</dbReference>
<keyword evidence="4" id="KW-0119">Carbohydrate metabolism</keyword>
<name>A0A7Y6BZE6_9BACL</name>
<dbReference type="Gene3D" id="3.20.20.140">
    <property type="entry name" value="Metal-dependent hydrolases"/>
    <property type="match status" value="1"/>
</dbReference>
<feature type="binding site" evidence="6">
    <location>
        <begin position="239"/>
        <end position="240"/>
    </location>
    <ligand>
        <name>substrate</name>
    </ligand>
</feature>
<gene>
    <name evidence="9" type="ORF">HP552_21340</name>
</gene>
<dbReference type="GO" id="GO:0008448">
    <property type="term" value="F:N-acetylglucosamine-6-phosphate deacetylase activity"/>
    <property type="evidence" value="ECO:0007669"/>
    <property type="project" value="InterPro"/>
</dbReference>
<evidence type="ECO:0000256" key="2">
    <source>
        <dbReference type="ARBA" id="ARBA00022723"/>
    </source>
</evidence>
<dbReference type="InterPro" id="IPR032466">
    <property type="entry name" value="Metal_Hydrolase"/>
</dbReference>
<dbReference type="EMBL" id="JABMCB010000192">
    <property type="protein sequence ID" value="NUU77762.1"/>
    <property type="molecule type" value="Genomic_DNA"/>
</dbReference>
<accession>A0A7Y6BZE6</accession>
<dbReference type="InterPro" id="IPR003764">
    <property type="entry name" value="GlcNAc_6-P_deAcase"/>
</dbReference>
<comment type="cofactor">
    <cofactor evidence="7">
        <name>a divalent metal cation</name>
        <dbReference type="ChEBI" id="CHEBI:60240"/>
    </cofactor>
    <text evidence="7">Binds 1 divalent metal cation per subunit.</text>
</comment>
<dbReference type="Pfam" id="PF01979">
    <property type="entry name" value="Amidohydro_1"/>
    <property type="match status" value="1"/>
</dbReference>
<dbReference type="PANTHER" id="PTHR11113">
    <property type="entry name" value="N-ACETYLGLUCOSAMINE-6-PHOSPHATE DEACETYLASE"/>
    <property type="match status" value="1"/>
</dbReference>
<feature type="binding site" evidence="7">
    <location>
        <position position="236"/>
    </location>
    <ligand>
        <name>Zn(2+)</name>
        <dbReference type="ChEBI" id="CHEBI:29105"/>
    </ligand>
</feature>
<evidence type="ECO:0000313" key="9">
    <source>
        <dbReference type="EMBL" id="NUU77762.1"/>
    </source>
</evidence>
<dbReference type="GO" id="GO:0046872">
    <property type="term" value="F:metal ion binding"/>
    <property type="evidence" value="ECO:0007669"/>
    <property type="project" value="UniProtKB-KW"/>
</dbReference>
<comment type="similarity">
    <text evidence="1 4">Belongs to the metallo-dependent hydrolases superfamily. NagA family.</text>
</comment>
<sequence>MPSYHPAYTSRNYDVYGPGSLRPVTAPIVGRHYRTGLPIEVGFREKHIAAVTELDMTPSTEHLPWLAPGLVDLQVNGGWGLDLNTAPLNPDTVLKLTRMLQNQGVTSFCPTLITNSSDRLAEAASAIAEAVRLNPDASGGIAGIHLEGPFLSPEDGPRGAHPRQHIVPPDWEAFSHWQEAAEGLIRIITLSPEWPNAASFIARCCESGILVSIGHTAATPEQIREAVAAGAVMSTHLGNGTHLSLPRHPNYLWEQLAADELYGCMIADGHHLPPSVLSVILRMKRNRAVLVSDAVSLSGMPPGSYRLHIGGDVVLTAEGRLHLAGQPQLLAGSAMMLPEQVGYLVEARLVCLADAWDCASVNPAGLLGLEQAAGLKEGAPADLVSFTMNGGKLSMMQCWKNGRLSPRSNE</sequence>
<protein>
    <submittedName>
        <fullName evidence="9">Amidohydrolase family protein</fullName>
    </submittedName>
</protein>
<evidence type="ECO:0000259" key="8">
    <source>
        <dbReference type="Pfam" id="PF01979"/>
    </source>
</evidence>
<feature type="binding site" evidence="7">
    <location>
        <position position="147"/>
    </location>
    <ligand>
        <name>Zn(2+)</name>
        <dbReference type="ChEBI" id="CHEBI:29105"/>
    </ligand>
</feature>
<evidence type="ECO:0000256" key="4">
    <source>
        <dbReference type="PIRNR" id="PIRNR038994"/>
    </source>
</evidence>
<reference evidence="9 10" key="1">
    <citation type="submission" date="2020-05" db="EMBL/GenBank/DDBJ databases">
        <title>Genome Sequencing of Type Strains.</title>
        <authorList>
            <person name="Lemaire J.F."/>
            <person name="Inderbitzin P."/>
            <person name="Gregorio O.A."/>
            <person name="Collins S.B."/>
            <person name="Wespe N."/>
            <person name="Knight-Connoni V."/>
        </authorList>
    </citation>
    <scope>NUCLEOTIDE SEQUENCE [LARGE SCALE GENOMIC DNA]</scope>
    <source>
        <strain evidence="9 10">LMG 21957</strain>
    </source>
</reference>
<keyword evidence="3 4" id="KW-0378">Hydrolase</keyword>
<evidence type="ECO:0000313" key="10">
    <source>
        <dbReference type="Proteomes" id="UP000526125"/>
    </source>
</evidence>
<organism evidence="9 10">
    <name type="scientific">Paenibacillus xylanilyticus</name>
    <dbReference type="NCBI Taxonomy" id="248903"/>
    <lineage>
        <taxon>Bacteria</taxon>
        <taxon>Bacillati</taxon>
        <taxon>Bacillota</taxon>
        <taxon>Bacilli</taxon>
        <taxon>Bacillales</taxon>
        <taxon>Paenibacillaceae</taxon>
        <taxon>Paenibacillus</taxon>
    </lineage>
</organism>
<evidence type="ECO:0000256" key="6">
    <source>
        <dbReference type="PIRSR" id="PIRSR038994-2"/>
    </source>
</evidence>
<evidence type="ECO:0000256" key="3">
    <source>
        <dbReference type="ARBA" id="ARBA00022801"/>
    </source>
</evidence>
<feature type="domain" description="Amidohydrolase-related" evidence="8">
    <location>
        <begin position="66"/>
        <end position="386"/>
    </location>
</feature>
<evidence type="ECO:0000256" key="5">
    <source>
        <dbReference type="PIRSR" id="PIRSR038994-1"/>
    </source>
</evidence>
<dbReference type="PANTHER" id="PTHR11113:SF14">
    <property type="entry name" value="N-ACETYLGLUCOSAMINE-6-PHOSPHATE DEACETYLASE"/>
    <property type="match status" value="1"/>
</dbReference>
<keyword evidence="10" id="KW-1185">Reference proteome</keyword>
<dbReference type="AlphaFoldDB" id="A0A7Y6BZE6"/>
<dbReference type="Proteomes" id="UP000526125">
    <property type="component" value="Unassembled WGS sequence"/>
</dbReference>
<dbReference type="InterPro" id="IPR006680">
    <property type="entry name" value="Amidohydro-rel"/>
</dbReference>
<keyword evidence="2 7" id="KW-0479">Metal-binding</keyword>
<feature type="active site" description="Proton donor/acceptor" evidence="5">
    <location>
        <position position="293"/>
    </location>
</feature>
<feature type="binding site" evidence="6">
    <location>
        <position position="271"/>
    </location>
    <ligand>
        <name>substrate</name>
    </ligand>
</feature>
<feature type="binding site" evidence="6">
    <location>
        <begin position="330"/>
        <end position="332"/>
    </location>
    <ligand>
        <name>substrate</name>
    </ligand>
</feature>
<dbReference type="PIRSF" id="PIRSF038994">
    <property type="entry name" value="NagA"/>
    <property type="match status" value="1"/>
</dbReference>
<feature type="binding site" evidence="6">
    <location>
        <position position="247"/>
    </location>
    <ligand>
        <name>substrate</name>
    </ligand>
</feature>
<evidence type="ECO:0000256" key="1">
    <source>
        <dbReference type="ARBA" id="ARBA00010716"/>
    </source>
</evidence>
<proteinExistence type="inferred from homology"/>
<dbReference type="SUPFAM" id="SSF51556">
    <property type="entry name" value="Metallo-dependent hydrolases"/>
    <property type="match status" value="1"/>
</dbReference>
<feature type="binding site" evidence="6">
    <location>
        <position position="160"/>
    </location>
    <ligand>
        <name>substrate</name>
    </ligand>
</feature>
<comment type="caution">
    <text evidence="9">The sequence shown here is derived from an EMBL/GenBank/DDBJ whole genome shotgun (WGS) entry which is preliminary data.</text>
</comment>
<evidence type="ECO:0000256" key="7">
    <source>
        <dbReference type="PIRSR" id="PIRSR038994-3"/>
    </source>
</evidence>